<gene>
    <name evidence="1" type="primary">A05p045170.1_BraROA</name>
    <name evidence="1" type="ORF">IGI04_020471</name>
</gene>
<reference evidence="1 2" key="1">
    <citation type="submission" date="2021-03" db="EMBL/GenBank/DDBJ databases">
        <authorList>
            <person name="King G.J."/>
            <person name="Bancroft I."/>
            <person name="Baten A."/>
            <person name="Bloomfield J."/>
            <person name="Borpatragohain P."/>
            <person name="He Z."/>
            <person name="Irish N."/>
            <person name="Irwin J."/>
            <person name="Liu K."/>
            <person name="Mauleon R.P."/>
            <person name="Moore J."/>
            <person name="Morris R."/>
            <person name="Ostergaard L."/>
            <person name="Wang B."/>
            <person name="Wells R."/>
        </authorList>
    </citation>
    <scope>NUCLEOTIDE SEQUENCE [LARGE SCALE GENOMIC DNA]</scope>
    <source>
        <strain evidence="1">R-o-18</strain>
        <tissue evidence="1">Leaf</tissue>
    </source>
</reference>
<accession>A0ABQ7MIT5</accession>
<evidence type="ECO:0000313" key="1">
    <source>
        <dbReference type="EMBL" id="KAG5398657.1"/>
    </source>
</evidence>
<protein>
    <submittedName>
        <fullName evidence="1">Uncharacterized protein</fullName>
    </submittedName>
</protein>
<dbReference type="Proteomes" id="UP000823674">
    <property type="component" value="Chromosome A05"/>
</dbReference>
<dbReference type="Gene3D" id="3.20.20.60">
    <property type="entry name" value="Phosphoenolpyruvate-binding domains"/>
    <property type="match status" value="1"/>
</dbReference>
<dbReference type="InterPro" id="IPR040442">
    <property type="entry name" value="Pyrv_kinase-like_dom_sf"/>
</dbReference>
<evidence type="ECO:0000313" key="2">
    <source>
        <dbReference type="Proteomes" id="UP000823674"/>
    </source>
</evidence>
<comment type="caution">
    <text evidence="1">The sequence shown here is derived from an EMBL/GenBank/DDBJ whole genome shotgun (WGS) entry which is preliminary data.</text>
</comment>
<dbReference type="SUPFAM" id="SSF51621">
    <property type="entry name" value="Phosphoenolpyruvate/pyruvate domain"/>
    <property type="match status" value="1"/>
</dbReference>
<proteinExistence type="predicted"/>
<sequence length="84" mass="9383">MIVRGDLAVECGWEKLANIQEEIIAVCKVTSLELRSHMLQMAEGQKNFTGSKHDPAKHSLVSCVMLNKGKHIVEVVSKLFINHL</sequence>
<keyword evidence="2" id="KW-1185">Reference proteome</keyword>
<dbReference type="InterPro" id="IPR015813">
    <property type="entry name" value="Pyrv/PenolPyrv_kinase-like_dom"/>
</dbReference>
<organism evidence="1 2">
    <name type="scientific">Brassica rapa subsp. trilocularis</name>
    <dbReference type="NCBI Taxonomy" id="1813537"/>
    <lineage>
        <taxon>Eukaryota</taxon>
        <taxon>Viridiplantae</taxon>
        <taxon>Streptophyta</taxon>
        <taxon>Embryophyta</taxon>
        <taxon>Tracheophyta</taxon>
        <taxon>Spermatophyta</taxon>
        <taxon>Magnoliopsida</taxon>
        <taxon>eudicotyledons</taxon>
        <taxon>Gunneridae</taxon>
        <taxon>Pentapetalae</taxon>
        <taxon>rosids</taxon>
        <taxon>malvids</taxon>
        <taxon>Brassicales</taxon>
        <taxon>Brassicaceae</taxon>
        <taxon>Brassiceae</taxon>
        <taxon>Brassica</taxon>
    </lineage>
</organism>
<dbReference type="EMBL" id="JADBGQ010000005">
    <property type="protein sequence ID" value="KAG5398657.1"/>
    <property type="molecule type" value="Genomic_DNA"/>
</dbReference>
<name>A0ABQ7MIT5_BRACM</name>